<evidence type="ECO:0000256" key="6">
    <source>
        <dbReference type="ARBA" id="ARBA00022801"/>
    </source>
</evidence>
<keyword evidence="6" id="KW-0378">Hydrolase</keyword>
<keyword evidence="7 10" id="KW-0862">Zinc</keyword>
<dbReference type="NCBIfam" id="TIGR01880">
    <property type="entry name" value="Ac-peptdase-euk"/>
    <property type="match status" value="1"/>
</dbReference>
<evidence type="ECO:0000256" key="5">
    <source>
        <dbReference type="ARBA" id="ARBA00022723"/>
    </source>
</evidence>
<dbReference type="EMBL" id="KK852801">
    <property type="protein sequence ID" value="KDR16327.1"/>
    <property type="molecule type" value="Genomic_DNA"/>
</dbReference>
<comment type="cofactor">
    <cofactor evidence="10">
        <name>Zn(2+)</name>
        <dbReference type="ChEBI" id="CHEBI:29105"/>
    </cofactor>
    <text evidence="10">Binds 2 Zn(2+) ions per subunit.</text>
</comment>
<reference evidence="12 13" key="1">
    <citation type="journal article" date="2014" name="Nat. Commun.">
        <title>Molecular traces of alternative social organization in a termite genome.</title>
        <authorList>
            <person name="Terrapon N."/>
            <person name="Li C."/>
            <person name="Robertson H.M."/>
            <person name="Ji L."/>
            <person name="Meng X."/>
            <person name="Booth W."/>
            <person name="Chen Z."/>
            <person name="Childers C.P."/>
            <person name="Glastad K.M."/>
            <person name="Gokhale K."/>
            <person name="Gowin J."/>
            <person name="Gronenberg W."/>
            <person name="Hermansen R.A."/>
            <person name="Hu H."/>
            <person name="Hunt B.G."/>
            <person name="Huylmans A.K."/>
            <person name="Khalil S.M."/>
            <person name="Mitchell R.D."/>
            <person name="Munoz-Torres M.C."/>
            <person name="Mustard J.A."/>
            <person name="Pan H."/>
            <person name="Reese J.T."/>
            <person name="Scharf M.E."/>
            <person name="Sun F."/>
            <person name="Vogel H."/>
            <person name="Xiao J."/>
            <person name="Yang W."/>
            <person name="Yang Z."/>
            <person name="Yang Z."/>
            <person name="Zhou J."/>
            <person name="Zhu J."/>
            <person name="Brent C.S."/>
            <person name="Elsik C.G."/>
            <person name="Goodisman M.A."/>
            <person name="Liberles D.A."/>
            <person name="Roe R.M."/>
            <person name="Vargo E.L."/>
            <person name="Vilcinskas A."/>
            <person name="Wang J."/>
            <person name="Bornberg-Bauer E."/>
            <person name="Korb J."/>
            <person name="Zhang G."/>
            <person name="Liebig J."/>
        </authorList>
    </citation>
    <scope>NUCLEOTIDE SEQUENCE [LARGE SCALE GENOMIC DNA]</scope>
    <source>
        <tissue evidence="12">Whole organism</tissue>
    </source>
</reference>
<dbReference type="Gene3D" id="1.10.150.900">
    <property type="match status" value="1"/>
</dbReference>
<dbReference type="FunFam" id="1.10.150.900:FF:000001">
    <property type="entry name" value="Aminoacylase-1, putative"/>
    <property type="match status" value="1"/>
</dbReference>
<comment type="similarity">
    <text evidence="2">Belongs to the peptidase M20A family.</text>
</comment>
<dbReference type="InterPro" id="IPR052083">
    <property type="entry name" value="Aminoacylase-1_M20A"/>
</dbReference>
<evidence type="ECO:0000256" key="2">
    <source>
        <dbReference type="ARBA" id="ARBA00006247"/>
    </source>
</evidence>
<dbReference type="PANTHER" id="PTHR45892">
    <property type="entry name" value="AMINOACYLASE-1"/>
    <property type="match status" value="1"/>
</dbReference>
<dbReference type="Pfam" id="PF01546">
    <property type="entry name" value="Peptidase_M20"/>
    <property type="match status" value="1"/>
</dbReference>
<dbReference type="PROSITE" id="PS00759">
    <property type="entry name" value="ARGE_DAPE_CPG2_2"/>
    <property type="match status" value="1"/>
</dbReference>
<dbReference type="GO" id="GO:0005737">
    <property type="term" value="C:cytoplasm"/>
    <property type="evidence" value="ECO:0007669"/>
    <property type="project" value="UniProtKB-SubCell"/>
</dbReference>
<dbReference type="OMA" id="GTDAKQF"/>
<dbReference type="FunFam" id="3.30.70.360:FF:000005">
    <property type="entry name" value="Putative Aminoacylase-1"/>
    <property type="match status" value="1"/>
</dbReference>
<protein>
    <recommendedName>
        <fullName evidence="3">N-acyl-aliphatic-L-amino acid amidohydrolase</fullName>
        <ecNumber evidence="3">3.5.1.14</ecNumber>
    </recommendedName>
    <alternativeName>
        <fullName evidence="8">N-acyl-L-amino-acid amidohydrolase</fullName>
    </alternativeName>
</protein>
<organism evidence="12 13">
    <name type="scientific">Zootermopsis nevadensis</name>
    <name type="common">Dampwood termite</name>
    <dbReference type="NCBI Taxonomy" id="136037"/>
    <lineage>
        <taxon>Eukaryota</taxon>
        <taxon>Metazoa</taxon>
        <taxon>Ecdysozoa</taxon>
        <taxon>Arthropoda</taxon>
        <taxon>Hexapoda</taxon>
        <taxon>Insecta</taxon>
        <taxon>Pterygota</taxon>
        <taxon>Neoptera</taxon>
        <taxon>Polyneoptera</taxon>
        <taxon>Dictyoptera</taxon>
        <taxon>Blattodea</taxon>
        <taxon>Blattoidea</taxon>
        <taxon>Termitoidae</taxon>
        <taxon>Termopsidae</taxon>
        <taxon>Zootermopsis</taxon>
    </lineage>
</organism>
<dbReference type="Gene3D" id="3.30.70.360">
    <property type="match status" value="1"/>
</dbReference>
<dbReference type="OrthoDB" id="3064516at2759"/>
<feature type="active site" description="Proton acceptor" evidence="9">
    <location>
        <position position="149"/>
    </location>
</feature>
<evidence type="ECO:0000256" key="9">
    <source>
        <dbReference type="PIRSR" id="PIRSR036696-1"/>
    </source>
</evidence>
<evidence type="ECO:0000256" key="4">
    <source>
        <dbReference type="ARBA" id="ARBA00022490"/>
    </source>
</evidence>
<dbReference type="AlphaFoldDB" id="A0A067R0Q5"/>
<dbReference type="InterPro" id="IPR002933">
    <property type="entry name" value="Peptidase_M20"/>
</dbReference>
<gene>
    <name evidence="12" type="ORF">L798_10142</name>
</gene>
<feature type="binding site" evidence="10">
    <location>
        <position position="177"/>
    </location>
    <ligand>
        <name>Zn(2+)</name>
        <dbReference type="ChEBI" id="CHEBI:29105"/>
        <label>1</label>
    </ligand>
</feature>
<keyword evidence="13" id="KW-1185">Reference proteome</keyword>
<keyword evidence="4" id="KW-0963">Cytoplasm</keyword>
<feature type="binding site" evidence="10">
    <location>
        <position position="115"/>
    </location>
    <ligand>
        <name>Zn(2+)</name>
        <dbReference type="ChEBI" id="CHEBI:29105"/>
        <label>2</label>
    </ligand>
</feature>
<evidence type="ECO:0000256" key="7">
    <source>
        <dbReference type="ARBA" id="ARBA00022833"/>
    </source>
</evidence>
<dbReference type="InterPro" id="IPR011650">
    <property type="entry name" value="Peptidase_M20_dimer"/>
</dbReference>
<dbReference type="FunFam" id="3.40.630.10:FF:000019">
    <property type="entry name" value="Aminoacylase 1"/>
    <property type="match status" value="1"/>
</dbReference>
<evidence type="ECO:0000256" key="3">
    <source>
        <dbReference type="ARBA" id="ARBA00011913"/>
    </source>
</evidence>
<dbReference type="GO" id="GO:0006520">
    <property type="term" value="P:amino acid metabolic process"/>
    <property type="evidence" value="ECO:0007669"/>
    <property type="project" value="InterPro"/>
</dbReference>
<evidence type="ECO:0000256" key="10">
    <source>
        <dbReference type="PIRSR" id="PIRSR036696-2"/>
    </source>
</evidence>
<comment type="subcellular location">
    <subcellularLocation>
        <location evidence="1">Cytoplasm</location>
    </subcellularLocation>
</comment>
<keyword evidence="5 10" id="KW-0479">Metal-binding</keyword>
<dbReference type="EC" id="3.5.1.14" evidence="3"/>
<evidence type="ECO:0000313" key="12">
    <source>
        <dbReference type="EMBL" id="KDR16327.1"/>
    </source>
</evidence>
<dbReference type="GO" id="GO:0046872">
    <property type="term" value="F:metal ion binding"/>
    <property type="evidence" value="ECO:0007669"/>
    <property type="project" value="UniProtKB-KW"/>
</dbReference>
<feature type="domain" description="Peptidase M20 dimerisation" evidence="11">
    <location>
        <begin position="190"/>
        <end position="301"/>
    </location>
</feature>
<evidence type="ECO:0000256" key="8">
    <source>
        <dbReference type="ARBA" id="ARBA00029656"/>
    </source>
</evidence>
<proteinExistence type="inferred from homology"/>
<accession>A0A067R0Q5</accession>
<dbReference type="eggNOG" id="KOG2275">
    <property type="taxonomic scope" value="Eukaryota"/>
</dbReference>
<feature type="binding site" evidence="10">
    <location>
        <position position="115"/>
    </location>
    <ligand>
        <name>Zn(2+)</name>
        <dbReference type="ChEBI" id="CHEBI:29105"/>
        <label>1</label>
    </ligand>
</feature>
<dbReference type="SUPFAM" id="SSF53187">
    <property type="entry name" value="Zn-dependent exopeptidases"/>
    <property type="match status" value="1"/>
</dbReference>
<dbReference type="Proteomes" id="UP000027135">
    <property type="component" value="Unassembled WGS sequence"/>
</dbReference>
<dbReference type="GO" id="GO:0004046">
    <property type="term" value="F:aminoacylase activity"/>
    <property type="evidence" value="ECO:0007669"/>
    <property type="project" value="UniProtKB-EC"/>
</dbReference>
<feature type="binding site" evidence="10">
    <location>
        <position position="150"/>
    </location>
    <ligand>
        <name>Zn(2+)</name>
        <dbReference type="ChEBI" id="CHEBI:29105"/>
        <label>2</label>
    </ligand>
</feature>
<feature type="binding site" evidence="10">
    <location>
        <position position="82"/>
    </location>
    <ligand>
        <name>Zn(2+)</name>
        <dbReference type="ChEBI" id="CHEBI:29105"/>
        <label>1</label>
    </ligand>
</feature>
<dbReference type="STRING" id="136037.A0A067R0Q5"/>
<dbReference type="PROSITE" id="PS00758">
    <property type="entry name" value="ARGE_DAPE_CPG2_1"/>
    <property type="match status" value="1"/>
</dbReference>
<dbReference type="InterPro" id="IPR036264">
    <property type="entry name" value="Bact_exopeptidase_dim_dom"/>
</dbReference>
<feature type="binding site" evidence="10">
    <location>
        <position position="375"/>
    </location>
    <ligand>
        <name>Zn(2+)</name>
        <dbReference type="ChEBI" id="CHEBI:29105"/>
        <label>2</label>
    </ligand>
</feature>
<name>A0A067R0Q5_ZOONE</name>
<dbReference type="FunCoup" id="A0A067R0Q5">
    <property type="interactions" value="219"/>
</dbReference>
<dbReference type="Pfam" id="PF07687">
    <property type="entry name" value="M20_dimer"/>
    <property type="match status" value="1"/>
</dbReference>
<dbReference type="SUPFAM" id="SSF55031">
    <property type="entry name" value="Bacterial exopeptidase dimerisation domain"/>
    <property type="match status" value="1"/>
</dbReference>
<dbReference type="PANTHER" id="PTHR45892:SF1">
    <property type="entry name" value="AMINOACYLASE-1"/>
    <property type="match status" value="1"/>
</dbReference>
<dbReference type="PIRSF" id="PIRSF036696">
    <property type="entry name" value="ACY-1"/>
    <property type="match status" value="1"/>
</dbReference>
<evidence type="ECO:0000313" key="13">
    <source>
        <dbReference type="Proteomes" id="UP000027135"/>
    </source>
</evidence>
<dbReference type="Gene3D" id="3.40.630.10">
    <property type="entry name" value="Zn peptidases"/>
    <property type="match status" value="1"/>
</dbReference>
<evidence type="ECO:0000259" key="11">
    <source>
        <dbReference type="Pfam" id="PF07687"/>
    </source>
</evidence>
<dbReference type="CDD" id="cd05646">
    <property type="entry name" value="M20_AcylaseI_like"/>
    <property type="match status" value="1"/>
</dbReference>
<feature type="active site" evidence="9">
    <location>
        <position position="84"/>
    </location>
</feature>
<dbReference type="InterPro" id="IPR010159">
    <property type="entry name" value="N-acyl_aa_amidohydrolase"/>
</dbReference>
<dbReference type="InParanoid" id="A0A067R0Q5"/>
<dbReference type="InterPro" id="IPR001261">
    <property type="entry name" value="ArgE/DapE_CS"/>
</dbReference>
<dbReference type="MEROPS" id="M20.973"/>
<evidence type="ECO:0000256" key="1">
    <source>
        <dbReference type="ARBA" id="ARBA00004496"/>
    </source>
</evidence>
<sequence length="408" mass="45540">MSPGKKEAGVEDEAVANFREYLRIPSVQPDVNYDDCVAFLKKQAVQLGLPLQVYSVVFGKPIVVLTWEGLEPGLPSVLLNSHMDVVPVFPEKWTHDPFSADKDKNGNIFARGAQDMKCVGIQYLEAVRRLKSEGVRLRRTIHISFVPDEEIGGKDGMAKFVSTPDFRDLNIGFALDEGMASPFEQFSLFYGERSIWHMFVHCPGTPGHGSLLLPDTAGEKVRIIIDRFMDFREQEKKKLGSNPSLTVGDITTVNLTQLKGGVQSNVVPPELVVVFDVRLAVTVDHAEFEAMVNRWCTEAGPGTYVEFEQKEPKIQVTKLDSSNPWWLAFKRACDDMKLELKPDIFPGGTDSRYVRGVGLPALGFSPMNKTPVLLHDHDEFLNEDVFLKGIDIYYQIIPAVGNVPSAKK</sequence>